<dbReference type="InterPro" id="IPR003491">
    <property type="entry name" value="REP-like_C"/>
</dbReference>
<dbReference type="Pfam" id="PF02486">
    <property type="entry name" value="Rep_trans"/>
    <property type="match status" value="1"/>
</dbReference>
<evidence type="ECO:0000259" key="1">
    <source>
        <dbReference type="Pfam" id="PF02486"/>
    </source>
</evidence>
<name>A0ABS9VLJ8_9SPHN</name>
<dbReference type="EMBL" id="JAKZHW010000001">
    <property type="protein sequence ID" value="MCH8615379.1"/>
    <property type="molecule type" value="Genomic_DNA"/>
</dbReference>
<keyword evidence="3" id="KW-1185">Reference proteome</keyword>
<dbReference type="Proteomes" id="UP001203058">
    <property type="component" value="Unassembled WGS sequence"/>
</dbReference>
<keyword evidence="2" id="KW-0396">Initiation factor</keyword>
<reference evidence="2 3" key="1">
    <citation type="submission" date="2022-03" db="EMBL/GenBank/DDBJ databases">
        <authorList>
            <person name="Jo J.-H."/>
            <person name="Im W.-T."/>
        </authorList>
    </citation>
    <scope>NUCLEOTIDE SEQUENCE [LARGE SCALE GENOMIC DNA]</scope>
    <source>
        <strain evidence="2 3">SM33</strain>
    </source>
</reference>
<keyword evidence="2" id="KW-0648">Protein biosynthesis</keyword>
<accession>A0ABS9VLJ8</accession>
<proteinExistence type="predicted"/>
<feature type="domain" description="Replication initiation protein-like C-terminal" evidence="1">
    <location>
        <begin position="67"/>
        <end position="136"/>
    </location>
</feature>
<sequence length="233" mass="26495">MDPTGHRLVQVRSPGSNPHPFVECKGETSALIASYLRQAHDHRPSRIDIARDMRAPGLFQRLHRLSKRIAKKHGVRWEPTGDWLTPDAGRTIYVGSRHSQTFIRIYEKGLKYAHDLGIPLTDELREWVRVEVEYKPQNPRSKSIARCITPDAIWGTAQWLQHFAAEAFSMNVQRINISQRRESDRDRALRAACTQYQRHLQSLFDDCGHDPAQFGTALIRLANLAGGEAAQAA</sequence>
<evidence type="ECO:0000313" key="3">
    <source>
        <dbReference type="Proteomes" id="UP001203058"/>
    </source>
</evidence>
<dbReference type="GO" id="GO:0003743">
    <property type="term" value="F:translation initiation factor activity"/>
    <property type="evidence" value="ECO:0007669"/>
    <property type="project" value="UniProtKB-KW"/>
</dbReference>
<comment type="caution">
    <text evidence="2">The sequence shown here is derived from an EMBL/GenBank/DDBJ whole genome shotgun (WGS) entry which is preliminary data.</text>
</comment>
<evidence type="ECO:0000313" key="2">
    <source>
        <dbReference type="EMBL" id="MCH8615379.1"/>
    </source>
</evidence>
<protein>
    <submittedName>
        <fullName evidence="2">Replication initiation factor domain-containing protein</fullName>
    </submittedName>
</protein>
<dbReference type="RefSeq" id="WP_241446144.1">
    <property type="nucleotide sequence ID" value="NZ_JAKZHW010000001.1"/>
</dbReference>
<organism evidence="2 3">
    <name type="scientific">Sphingomonas telluris</name>
    <dbReference type="NCBI Taxonomy" id="2907998"/>
    <lineage>
        <taxon>Bacteria</taxon>
        <taxon>Pseudomonadati</taxon>
        <taxon>Pseudomonadota</taxon>
        <taxon>Alphaproteobacteria</taxon>
        <taxon>Sphingomonadales</taxon>
        <taxon>Sphingomonadaceae</taxon>
        <taxon>Sphingomonas</taxon>
    </lineage>
</organism>
<gene>
    <name evidence="2" type="ORF">LZ016_04590</name>
</gene>